<dbReference type="Pfam" id="PF01535">
    <property type="entry name" value="PPR"/>
    <property type="match status" value="3"/>
</dbReference>
<dbReference type="InterPro" id="IPR011990">
    <property type="entry name" value="TPR-like_helical_dom_sf"/>
</dbReference>
<dbReference type="eggNOG" id="KOG4197">
    <property type="taxonomic scope" value="Eukaryota"/>
</dbReference>
<proteinExistence type="predicted"/>
<feature type="repeat" description="PPR" evidence="2">
    <location>
        <begin position="787"/>
        <end position="821"/>
    </location>
</feature>
<dbReference type="SUPFAM" id="SSF48452">
    <property type="entry name" value="TPR-like"/>
    <property type="match status" value="1"/>
</dbReference>
<feature type="repeat" description="PPR" evidence="2">
    <location>
        <begin position="741"/>
        <end position="775"/>
    </location>
</feature>
<dbReference type="FunFam" id="1.25.40.10:FF:000363">
    <property type="entry name" value="Pentatricopeptide repeat-containing protein"/>
    <property type="match status" value="1"/>
</dbReference>
<reference evidence="5" key="1">
    <citation type="journal article" date="2013" name="Science">
        <title>The Amborella genome and the evolution of flowering plants.</title>
        <authorList>
            <consortium name="Amborella Genome Project"/>
        </authorList>
    </citation>
    <scope>NUCLEOTIDE SEQUENCE [LARGE SCALE GENOMIC DNA]</scope>
</reference>
<evidence type="ECO:0000256" key="2">
    <source>
        <dbReference type="PROSITE-ProRule" id="PRU00708"/>
    </source>
</evidence>
<dbReference type="Gene3D" id="1.25.40.10">
    <property type="entry name" value="Tetratricopeptide repeat domain"/>
    <property type="match status" value="3"/>
</dbReference>
<organism evidence="4 5">
    <name type="scientific">Amborella trichopoda</name>
    <dbReference type="NCBI Taxonomy" id="13333"/>
    <lineage>
        <taxon>Eukaryota</taxon>
        <taxon>Viridiplantae</taxon>
        <taxon>Streptophyta</taxon>
        <taxon>Embryophyta</taxon>
        <taxon>Tracheophyta</taxon>
        <taxon>Spermatophyta</taxon>
        <taxon>Magnoliopsida</taxon>
        <taxon>Amborellales</taxon>
        <taxon>Amborellaceae</taxon>
        <taxon>Amborella</taxon>
    </lineage>
</organism>
<evidence type="ECO:0000256" key="1">
    <source>
        <dbReference type="ARBA" id="ARBA00022737"/>
    </source>
</evidence>
<evidence type="ECO:0000256" key="3">
    <source>
        <dbReference type="SAM" id="MobiDB-lite"/>
    </source>
</evidence>
<dbReference type="PANTHER" id="PTHR46935:SF1">
    <property type="entry name" value="OS01G0674700 PROTEIN"/>
    <property type="match status" value="1"/>
</dbReference>
<dbReference type="Proteomes" id="UP000017836">
    <property type="component" value="Unassembled WGS sequence"/>
</dbReference>
<dbReference type="STRING" id="13333.W1PJ35"/>
<dbReference type="Gramene" id="ERN07656">
    <property type="protein sequence ID" value="ERN07656"/>
    <property type="gene ID" value="AMTR_s00155p00027590"/>
</dbReference>
<keyword evidence="5" id="KW-1185">Reference proteome</keyword>
<dbReference type="Pfam" id="PF13041">
    <property type="entry name" value="PPR_2"/>
    <property type="match status" value="1"/>
</dbReference>
<gene>
    <name evidence="4" type="ORF">AMTR_s00155p00027590</name>
</gene>
<evidence type="ECO:0000313" key="4">
    <source>
        <dbReference type="EMBL" id="ERN07656.1"/>
    </source>
</evidence>
<dbReference type="GO" id="GO:0009658">
    <property type="term" value="P:chloroplast organization"/>
    <property type="evidence" value="ECO:0000318"/>
    <property type="project" value="GO_Central"/>
</dbReference>
<evidence type="ECO:0008006" key="6">
    <source>
        <dbReference type="Google" id="ProtNLM"/>
    </source>
</evidence>
<dbReference type="AlphaFoldDB" id="W1PJ35"/>
<accession>W1PJ35</accession>
<dbReference type="OrthoDB" id="1909155at2759"/>
<protein>
    <recommendedName>
        <fullName evidence="6">Pentacotripeptide-repeat region of PRORP domain-containing protein</fullName>
    </recommendedName>
</protein>
<evidence type="ECO:0000313" key="5">
    <source>
        <dbReference type="Proteomes" id="UP000017836"/>
    </source>
</evidence>
<dbReference type="Pfam" id="PF13812">
    <property type="entry name" value="PPR_3"/>
    <property type="match status" value="1"/>
</dbReference>
<dbReference type="EMBL" id="KI393623">
    <property type="protein sequence ID" value="ERN07656.1"/>
    <property type="molecule type" value="Genomic_DNA"/>
</dbReference>
<dbReference type="InterPro" id="IPR002885">
    <property type="entry name" value="PPR_rpt"/>
</dbReference>
<sequence length="966" mass="111161">MDVSVVNGSIHLKNWFINSKFGTDCSYVFPSVKVLNLSIFMEMETARRFRSLKSHKTRSFRIFSMKEAQDQRLTGGVLTNDLQFEPAFGEYLKAMESAKTKRDKNLSRERERHSFKNRESEGNLDVLESDVDENRCSRKGISGNSAKERTTYDKSSSGFEIQTEYSRDRSVSNVLKDGNVRDKWRRDMGQNGSLEVAKDRSIREVTSRELRQKENLNARIEMGSSKITRGNWRHRENLEKNLKPTISNWEECHVNHLSTKTSEQEVKKGVYIRRQVDGNLQEPSRIDRNIPARIEQNIHEKLIEKYETPRGKPYDGISVYGTDTERHGSIIQRIVRHSNQSLNRDEHRRPEKKYGGKSEVLKNKETRMSRRFTTNGALGNDLEMERQAFKSFEVFTDVNNRPRVLRMEMEERIQKLVKWLNGTDVNLPEWQFSKMMHSAGIKFTDHSILRVIRILGDLGNWRRTLQVIQWLESHERFKSYKSRYIYTTALDVLGKARRPVEALNVFHAMREQVSSYPDMPAYHCIAVILGQAGYMKELFDVIDCMRAGPQKKMKSSILDKWDPRLEPDLVIYNAVLNACVQQKQWEGAFWVLQQLKQRNIQPSSTTCGLVMEVMLACEKYSLVYEFFKKVEKSSVPNTLTYKVLVNALWKEGKTEEAVLAVQDMERRGIVGSASLYYDLARCLCSAGRCQEALLQVEKICKVANKPLVMTFTGLMQTCLEVGNVKDGEYIFRHMQKYCSPNIVTCNIVLKSYAQNGFFKEAKDLFQAILDGGAKFRGETDRERLLPDKCTFNTMLEACSASKQWDDIESVYMRMVHHGYQFDLKYHLRLVLEASRAGKGRLLCTACDHLVQSGRKPPVPIFKERFCNALHSEDYGEAISCAQSLAAIRIISKKAWLDLFYENSDRFSRGSIVGLLDKVKNTVKDEDNPCLTLQNLADSCREFVNAKSITDSGQGSAESCGVEEKSL</sequence>
<feature type="region of interest" description="Disordered" evidence="3">
    <location>
        <begin position="99"/>
        <end position="121"/>
    </location>
</feature>
<dbReference type="NCBIfam" id="TIGR00756">
    <property type="entry name" value="PPR"/>
    <property type="match status" value="4"/>
</dbReference>
<dbReference type="GO" id="GO:0009507">
    <property type="term" value="C:chloroplast"/>
    <property type="evidence" value="ECO:0000318"/>
    <property type="project" value="GO_Central"/>
</dbReference>
<feature type="repeat" description="PPR" evidence="2">
    <location>
        <begin position="568"/>
        <end position="602"/>
    </location>
</feature>
<keyword evidence="1" id="KW-0677">Repeat</keyword>
<name>W1PJ35_AMBTC</name>
<dbReference type="PROSITE" id="PS51375">
    <property type="entry name" value="PPR"/>
    <property type="match status" value="4"/>
</dbReference>
<feature type="repeat" description="PPR" evidence="2">
    <location>
        <begin position="637"/>
        <end position="671"/>
    </location>
</feature>
<dbReference type="InterPro" id="IPR044645">
    <property type="entry name" value="DG1/EMB2279-like"/>
</dbReference>
<dbReference type="PANTHER" id="PTHR46935">
    <property type="entry name" value="OS01G0674700 PROTEIN"/>
    <property type="match status" value="1"/>
</dbReference>
<dbReference type="HOGENOM" id="CLU_009409_0_0_1"/>